<proteinExistence type="predicted"/>
<protein>
    <submittedName>
        <fullName evidence="1">Uncharacterized protein</fullName>
    </submittedName>
</protein>
<evidence type="ECO:0000313" key="3">
    <source>
        <dbReference type="Proteomes" id="UP001604277"/>
    </source>
</evidence>
<accession>A0ABD1P135</accession>
<dbReference type="AlphaFoldDB" id="A0ABD1P135"/>
<dbReference type="EMBL" id="JBFOLJ010000041">
    <property type="protein sequence ID" value="KAL2457387.1"/>
    <property type="molecule type" value="Genomic_DNA"/>
</dbReference>
<reference evidence="1" key="1">
    <citation type="submission" date="2024-07" db="EMBL/GenBank/DDBJ databases">
        <title>Two chromosome-level genome assemblies of Korean endemic species Abeliophyllum distichum and Forsythia ovata (Oleaceae).</title>
        <authorList>
            <person name="Mun J.H."/>
        </authorList>
    </citation>
    <scope>NUCLEOTIDE SEQUENCE</scope>
    <source>
        <strain evidence="1">KNKB202402200001</strain>
        <tissue evidence="1">Leaf</tissue>
    </source>
</reference>
<dbReference type="Proteomes" id="UP001604277">
    <property type="component" value="Unassembled WGS sequence"/>
</dbReference>
<reference evidence="3" key="2">
    <citation type="submission" date="2024-07" db="EMBL/GenBank/DDBJ databases">
        <title>Two chromosome-level genome assemblies of Korean endemic species Abeliophyllum distichum and Forsythia ovata (Oleaceae).</title>
        <authorList>
            <person name="Jang H."/>
        </authorList>
    </citation>
    <scope>NUCLEOTIDE SEQUENCE [LARGE SCALE GENOMIC DNA]</scope>
</reference>
<gene>
    <name evidence="2" type="ORF">Fot_30488</name>
    <name evidence="1" type="ORF">Fot_56346</name>
</gene>
<keyword evidence="3" id="KW-1185">Reference proteome</keyword>
<organism evidence="1 3">
    <name type="scientific">Forsythia ovata</name>
    <dbReference type="NCBI Taxonomy" id="205694"/>
    <lineage>
        <taxon>Eukaryota</taxon>
        <taxon>Viridiplantae</taxon>
        <taxon>Streptophyta</taxon>
        <taxon>Embryophyta</taxon>
        <taxon>Tracheophyta</taxon>
        <taxon>Spermatophyta</taxon>
        <taxon>Magnoliopsida</taxon>
        <taxon>eudicotyledons</taxon>
        <taxon>Gunneridae</taxon>
        <taxon>Pentapetalae</taxon>
        <taxon>asterids</taxon>
        <taxon>lamiids</taxon>
        <taxon>Lamiales</taxon>
        <taxon>Oleaceae</taxon>
        <taxon>Forsythieae</taxon>
        <taxon>Forsythia</taxon>
    </lineage>
</organism>
<name>A0ABD1P135_9LAMI</name>
<dbReference type="EMBL" id="JBFOLJ010000008">
    <property type="protein sequence ID" value="KAL2516517.1"/>
    <property type="molecule type" value="Genomic_DNA"/>
</dbReference>
<evidence type="ECO:0000313" key="2">
    <source>
        <dbReference type="EMBL" id="KAL2516517.1"/>
    </source>
</evidence>
<sequence>MRPTQPENANAPQTATVPTPAHALVPLITMCAISASTPNANVSPTFFYHSTGSTKWAPIGEYFCGCRPISAVFAAVQLGGAKLIFRVCRVQVLQVAVLWLRNHNTDSDAEELHLWLFLFLSL</sequence>
<comment type="caution">
    <text evidence="1">The sequence shown here is derived from an EMBL/GenBank/DDBJ whole genome shotgun (WGS) entry which is preliminary data.</text>
</comment>
<evidence type="ECO:0000313" key="1">
    <source>
        <dbReference type="EMBL" id="KAL2457387.1"/>
    </source>
</evidence>